<accession>A0A2H1VHD5</accession>
<reference evidence="2" key="1">
    <citation type="submission" date="2016-07" db="EMBL/GenBank/DDBJ databases">
        <authorList>
            <person name="Bretaudeau A."/>
        </authorList>
    </citation>
    <scope>NUCLEOTIDE SEQUENCE</scope>
    <source>
        <strain evidence="2">Rice</strain>
        <tissue evidence="2">Whole body</tissue>
    </source>
</reference>
<keyword evidence="1" id="KW-0472">Membrane</keyword>
<evidence type="ECO:0000256" key="1">
    <source>
        <dbReference type="SAM" id="Phobius"/>
    </source>
</evidence>
<name>A0A2H1VHD5_SPOFR</name>
<keyword evidence="1" id="KW-0812">Transmembrane</keyword>
<dbReference type="EMBL" id="ODYU01002556">
    <property type="protein sequence ID" value="SOQ40216.1"/>
    <property type="molecule type" value="Genomic_DNA"/>
</dbReference>
<gene>
    <name evidence="2" type="ORF">SFRICE_000383</name>
</gene>
<proteinExistence type="predicted"/>
<sequence length="143" mass="16461">MIINQRHTFYPRRVRQRCTLWLIMPLCNVHPLSTIYVVSPILRATTEKFLENQKKGSNNLSNPGIEPESPCPAVPFATSRPKKLLEHLIYYLFQAMLEAHIHEQHSATHDAASVALQLNYTSTPTNKRVRSRELSSKEIKLNK</sequence>
<protein>
    <submittedName>
        <fullName evidence="2">SFRICE_000383</fullName>
    </submittedName>
</protein>
<keyword evidence="1" id="KW-1133">Transmembrane helix</keyword>
<evidence type="ECO:0000313" key="2">
    <source>
        <dbReference type="EMBL" id="SOQ40216.1"/>
    </source>
</evidence>
<organism evidence="2">
    <name type="scientific">Spodoptera frugiperda</name>
    <name type="common">Fall armyworm</name>
    <dbReference type="NCBI Taxonomy" id="7108"/>
    <lineage>
        <taxon>Eukaryota</taxon>
        <taxon>Metazoa</taxon>
        <taxon>Ecdysozoa</taxon>
        <taxon>Arthropoda</taxon>
        <taxon>Hexapoda</taxon>
        <taxon>Insecta</taxon>
        <taxon>Pterygota</taxon>
        <taxon>Neoptera</taxon>
        <taxon>Endopterygota</taxon>
        <taxon>Lepidoptera</taxon>
        <taxon>Glossata</taxon>
        <taxon>Ditrysia</taxon>
        <taxon>Noctuoidea</taxon>
        <taxon>Noctuidae</taxon>
        <taxon>Amphipyrinae</taxon>
        <taxon>Spodoptera</taxon>
    </lineage>
</organism>
<feature type="transmembrane region" description="Helical" evidence="1">
    <location>
        <begin position="20"/>
        <end position="42"/>
    </location>
</feature>
<dbReference type="AlphaFoldDB" id="A0A2H1VHD5"/>